<dbReference type="PROSITE" id="PS51078">
    <property type="entry name" value="ICLR_ED"/>
    <property type="match status" value="1"/>
</dbReference>
<evidence type="ECO:0000256" key="2">
    <source>
        <dbReference type="ARBA" id="ARBA00023163"/>
    </source>
</evidence>
<dbReference type="InterPro" id="IPR036390">
    <property type="entry name" value="WH_DNA-bd_sf"/>
</dbReference>
<dbReference type="HOGENOM" id="CLU_357683_0_0_1"/>
<keyword evidence="7" id="KW-1185">Reference proteome</keyword>
<dbReference type="GO" id="GO:0016405">
    <property type="term" value="F:CoA-ligase activity"/>
    <property type="evidence" value="ECO:0000318"/>
    <property type="project" value="GO_Central"/>
</dbReference>
<dbReference type="SUPFAM" id="SSF46785">
    <property type="entry name" value="Winged helix' DNA-binding domain"/>
    <property type="match status" value="1"/>
</dbReference>
<dbReference type="InterPro" id="IPR036388">
    <property type="entry name" value="WH-like_DNA-bd_sf"/>
</dbReference>
<dbReference type="GO" id="GO:0016878">
    <property type="term" value="F:acid-thiol ligase activity"/>
    <property type="evidence" value="ECO:0007669"/>
    <property type="project" value="UniProtKB-ARBA"/>
</dbReference>
<dbReference type="Pfam" id="PF00501">
    <property type="entry name" value="AMP-binding"/>
    <property type="match status" value="1"/>
</dbReference>
<dbReference type="EMBL" id="KL403778">
    <property type="protein sequence ID" value="KEH15437.1"/>
    <property type="molecule type" value="Genomic_DNA"/>
</dbReference>
<dbReference type="PANTHER" id="PTHR43767:SF1">
    <property type="entry name" value="NONRIBOSOMAL PEPTIDE SYNTHASE PES1 (EUROFUNG)-RELATED"/>
    <property type="match status" value="1"/>
</dbReference>
<keyword evidence="5" id="KW-0436">Ligase</keyword>
<dbReference type="Gene3D" id="1.10.10.10">
    <property type="entry name" value="Winged helix-like DNA-binding domain superfamily/Winged helix DNA-binding domain"/>
    <property type="match status" value="1"/>
</dbReference>
<accession>A0A072TDH6</accession>
<evidence type="ECO:0000313" key="6">
    <source>
        <dbReference type="EnsemblPlants" id="KEH15437"/>
    </source>
</evidence>
<reference evidence="5 7" key="1">
    <citation type="journal article" date="2011" name="Nature">
        <title>The Medicago genome provides insight into the evolution of rhizobial symbioses.</title>
        <authorList>
            <person name="Young N.D."/>
            <person name="Debelle F."/>
            <person name="Oldroyd G.E."/>
            <person name="Geurts R."/>
            <person name="Cannon S.B."/>
            <person name="Udvardi M.K."/>
            <person name="Benedito V.A."/>
            <person name="Mayer K.F."/>
            <person name="Gouzy J."/>
            <person name="Schoof H."/>
            <person name="Van de Peer Y."/>
            <person name="Proost S."/>
            <person name="Cook D.R."/>
            <person name="Meyers B.C."/>
            <person name="Spannagl M."/>
            <person name="Cheung F."/>
            <person name="De Mita S."/>
            <person name="Krishnakumar V."/>
            <person name="Gundlach H."/>
            <person name="Zhou S."/>
            <person name="Mudge J."/>
            <person name="Bharti A.K."/>
            <person name="Murray J.D."/>
            <person name="Naoumkina M.A."/>
            <person name="Rosen B."/>
            <person name="Silverstein K.A."/>
            <person name="Tang H."/>
            <person name="Rombauts S."/>
            <person name="Zhao P.X."/>
            <person name="Zhou P."/>
            <person name="Barbe V."/>
            <person name="Bardou P."/>
            <person name="Bechner M."/>
            <person name="Bellec A."/>
            <person name="Berger A."/>
            <person name="Berges H."/>
            <person name="Bidwell S."/>
            <person name="Bisseling T."/>
            <person name="Choisne N."/>
            <person name="Couloux A."/>
            <person name="Denny R."/>
            <person name="Deshpande S."/>
            <person name="Dai X."/>
            <person name="Doyle J.J."/>
            <person name="Dudez A.M."/>
            <person name="Farmer A.D."/>
            <person name="Fouteau S."/>
            <person name="Franken C."/>
            <person name="Gibelin C."/>
            <person name="Gish J."/>
            <person name="Goldstein S."/>
            <person name="Gonzalez A.J."/>
            <person name="Green P.J."/>
            <person name="Hallab A."/>
            <person name="Hartog M."/>
            <person name="Hua A."/>
            <person name="Humphray S.J."/>
            <person name="Jeong D.H."/>
            <person name="Jing Y."/>
            <person name="Jocker A."/>
            <person name="Kenton S.M."/>
            <person name="Kim D.J."/>
            <person name="Klee K."/>
            <person name="Lai H."/>
            <person name="Lang C."/>
            <person name="Lin S."/>
            <person name="Macmil S.L."/>
            <person name="Magdelenat G."/>
            <person name="Matthews L."/>
            <person name="McCorrison J."/>
            <person name="Monaghan E.L."/>
            <person name="Mun J.H."/>
            <person name="Najar F.Z."/>
            <person name="Nicholson C."/>
            <person name="Noirot C."/>
            <person name="O'Bleness M."/>
            <person name="Paule C.R."/>
            <person name="Poulain J."/>
            <person name="Prion F."/>
            <person name="Qin B."/>
            <person name="Qu C."/>
            <person name="Retzel E.F."/>
            <person name="Riddle C."/>
            <person name="Sallet E."/>
            <person name="Samain S."/>
            <person name="Samson N."/>
            <person name="Sanders I."/>
            <person name="Saurat O."/>
            <person name="Scarpelli C."/>
            <person name="Schiex T."/>
            <person name="Segurens B."/>
            <person name="Severin A.J."/>
            <person name="Sherrier D.J."/>
            <person name="Shi R."/>
            <person name="Sims S."/>
            <person name="Singer S.R."/>
            <person name="Sinharoy S."/>
            <person name="Sterck L."/>
            <person name="Viollet A."/>
            <person name="Wang B.B."/>
            <person name="Wang K."/>
            <person name="Wang M."/>
            <person name="Wang X."/>
            <person name="Warfsmann J."/>
            <person name="Weissenbach J."/>
            <person name="White D.D."/>
            <person name="White J.D."/>
            <person name="Wiley G.B."/>
            <person name="Wincker P."/>
            <person name="Xing Y."/>
            <person name="Yang L."/>
            <person name="Yao Z."/>
            <person name="Ying F."/>
            <person name="Zhai J."/>
            <person name="Zhou L."/>
            <person name="Zuber A."/>
            <person name="Denarie J."/>
            <person name="Dixon R.A."/>
            <person name="May G.D."/>
            <person name="Schwartz D.C."/>
            <person name="Rogers J."/>
            <person name="Quetier F."/>
            <person name="Town C.D."/>
            <person name="Roe B.A."/>
        </authorList>
    </citation>
    <scope>NUCLEOTIDE SEQUENCE [LARGE SCALE GENOMIC DNA]</scope>
    <source>
        <strain evidence="5">A17</strain>
        <strain evidence="6 7">cv. Jemalong A17</strain>
    </source>
</reference>
<keyword evidence="2" id="KW-0804">Transcription</keyword>
<dbReference type="PANTHER" id="PTHR43767">
    <property type="entry name" value="LONG-CHAIN-FATTY-ACID--COA LIGASE"/>
    <property type="match status" value="1"/>
</dbReference>
<feature type="domain" description="IclR-ED" evidence="4">
    <location>
        <begin position="68"/>
        <end position="248"/>
    </location>
</feature>
<reference evidence="6" key="3">
    <citation type="submission" date="2015-06" db="UniProtKB">
        <authorList>
            <consortium name="EnsemblPlants"/>
        </authorList>
    </citation>
    <scope>IDENTIFICATION</scope>
    <source>
        <strain evidence="6">cv. Jemalong A17</strain>
    </source>
</reference>
<dbReference type="InterPro" id="IPR025110">
    <property type="entry name" value="AMP-bd_C"/>
</dbReference>
<sequence>MSSNGTQAVDRAFDILNLVGRKRRIMLADIAKETGLTVPTAHRLVKSLARRGFVSFNEETKEYGLGSEIVLMAAGMLLGNNLVELSRLPLFKLNDRCGETVSLFGIGAKDLLCIAESESDQRLRYNIGVGRTMPILHGAPGKAALAWFEDTRMDFVFEQAELSDEARGKVEGELKVIREKGYAMSFGEVVPDTTALSVPIFDGSRHPIGVISIAGPARRWTLEKMNDIGGVLPAIDQITRITKEGEMNTELEHAWQRRAETEARALPKSLAALFDEAVIRYADRVFWRSVDGDGLELTYRDFGALVDRCAAAFRRFGIGVGTHVALALPNVPAIGAAWIALHKIGAVVLGVNVNLVPSEVSYTLSMADAEVLILDIGYRGLLELESEHTFPVKRERIVVHGGALQGFANWDDLLRDASRAVPAVDVDSRALASILYTSGSMGLPKPAMLPHDWHVISGWVRSRQGPAPRNILVDSPLYYMGGQWRFAMAMYIGATLCVAQKPTLSRYLDRLLAYDIQFCAVSSQTAKLPNDTRYAKLDLSWATSSGLQKEIQAPLEARLGAPVREIYGATEIGSAVVMPVLVKSMVGSGSCGLPDAFRSCRIVDEHGKDVRQGETGELWITGPGIALGYYRSDEATASTFGGGWYRTGDLFVQDSQGFYYWQSRIKDIIRRSKENISAIEVESAIRSFPSVLEVAAIAVPDDYRDEEVKIYVQLVPGETRESVPPARLLEHARAILAAFKLPRYVEYVDTFERTASNKVSKLALKKQKQDLRLDSYDSVDDVWR</sequence>
<dbReference type="InterPro" id="IPR050237">
    <property type="entry name" value="ATP-dep_AMP-bd_enzyme"/>
</dbReference>
<evidence type="ECO:0000259" key="4">
    <source>
        <dbReference type="PROSITE" id="PS51078"/>
    </source>
</evidence>
<dbReference type="InterPro" id="IPR005471">
    <property type="entry name" value="Tscrpt_reg_IclR_N"/>
</dbReference>
<dbReference type="STRING" id="3880.A0A072TDH6"/>
<dbReference type="GO" id="GO:0003677">
    <property type="term" value="F:DNA binding"/>
    <property type="evidence" value="ECO:0007669"/>
    <property type="project" value="InterPro"/>
</dbReference>
<evidence type="ECO:0000313" key="5">
    <source>
        <dbReference type="EMBL" id="KEH15437.1"/>
    </source>
</evidence>
<dbReference type="InterPro" id="IPR045851">
    <property type="entry name" value="AMP-bd_C_sf"/>
</dbReference>
<dbReference type="EnsemblPlants" id="KEH15437">
    <property type="protein sequence ID" value="KEH15437"/>
    <property type="gene ID" value="MTR_1054s0020"/>
</dbReference>
<evidence type="ECO:0000313" key="7">
    <source>
        <dbReference type="Proteomes" id="UP000002051"/>
    </source>
</evidence>
<evidence type="ECO:0000259" key="3">
    <source>
        <dbReference type="PROSITE" id="PS51077"/>
    </source>
</evidence>
<dbReference type="InterPro" id="IPR042099">
    <property type="entry name" value="ANL_N_sf"/>
</dbReference>
<dbReference type="Pfam" id="PF09339">
    <property type="entry name" value="HTH_IclR"/>
    <property type="match status" value="1"/>
</dbReference>
<dbReference type="InterPro" id="IPR014757">
    <property type="entry name" value="Tscrpt_reg_IclR_C"/>
</dbReference>
<dbReference type="PROSITE" id="PS51077">
    <property type="entry name" value="HTH_ICLR"/>
    <property type="match status" value="1"/>
</dbReference>
<dbReference type="Gene3D" id="3.40.50.12780">
    <property type="entry name" value="N-terminal domain of ligase-like"/>
    <property type="match status" value="1"/>
</dbReference>
<dbReference type="GO" id="GO:0006355">
    <property type="term" value="P:regulation of DNA-templated transcription"/>
    <property type="evidence" value="ECO:0007669"/>
    <property type="project" value="InterPro"/>
</dbReference>
<keyword evidence="1" id="KW-0805">Transcription regulation</keyword>
<dbReference type="SUPFAM" id="SSF56801">
    <property type="entry name" value="Acetyl-CoA synthetase-like"/>
    <property type="match status" value="1"/>
</dbReference>
<dbReference type="SMART" id="SM00346">
    <property type="entry name" value="HTH_ICLR"/>
    <property type="match status" value="1"/>
</dbReference>
<dbReference type="Gene3D" id="3.30.300.30">
    <property type="match status" value="1"/>
</dbReference>
<dbReference type="Proteomes" id="UP000002051">
    <property type="component" value="Unassembled WGS sequence"/>
</dbReference>
<dbReference type="SUPFAM" id="SSF55781">
    <property type="entry name" value="GAF domain-like"/>
    <property type="match status" value="1"/>
</dbReference>
<dbReference type="AlphaFoldDB" id="A0A072TDH6"/>
<evidence type="ECO:0000256" key="1">
    <source>
        <dbReference type="ARBA" id="ARBA00023015"/>
    </source>
</evidence>
<dbReference type="InterPro" id="IPR000873">
    <property type="entry name" value="AMP-dep_synth/lig_dom"/>
</dbReference>
<protein>
    <submittedName>
        <fullName evidence="5">AMP-dependent synthetase and ligase</fullName>
    </submittedName>
</protein>
<dbReference type="InterPro" id="IPR029016">
    <property type="entry name" value="GAF-like_dom_sf"/>
</dbReference>
<feature type="domain" description="HTH iclR-type" evidence="3">
    <location>
        <begin position="6"/>
        <end position="67"/>
    </location>
</feature>
<organism evidence="5 7">
    <name type="scientific">Medicago truncatula</name>
    <name type="common">Barrel medic</name>
    <name type="synonym">Medicago tribuloides</name>
    <dbReference type="NCBI Taxonomy" id="3880"/>
    <lineage>
        <taxon>Eukaryota</taxon>
        <taxon>Viridiplantae</taxon>
        <taxon>Streptophyta</taxon>
        <taxon>Embryophyta</taxon>
        <taxon>Tracheophyta</taxon>
        <taxon>Spermatophyta</taxon>
        <taxon>Magnoliopsida</taxon>
        <taxon>eudicotyledons</taxon>
        <taxon>Gunneridae</taxon>
        <taxon>Pentapetalae</taxon>
        <taxon>rosids</taxon>
        <taxon>fabids</taxon>
        <taxon>Fabales</taxon>
        <taxon>Fabaceae</taxon>
        <taxon>Papilionoideae</taxon>
        <taxon>50 kb inversion clade</taxon>
        <taxon>NPAAA clade</taxon>
        <taxon>Hologalegina</taxon>
        <taxon>IRL clade</taxon>
        <taxon>Trifolieae</taxon>
        <taxon>Medicago</taxon>
    </lineage>
</organism>
<name>A0A072TDH6_MEDTR</name>
<dbReference type="Pfam" id="PF13193">
    <property type="entry name" value="AMP-binding_C"/>
    <property type="match status" value="1"/>
</dbReference>
<gene>
    <name evidence="5" type="ORF">MTR_1054s0020</name>
</gene>
<proteinExistence type="predicted"/>
<reference evidence="5 7" key="2">
    <citation type="journal article" date="2014" name="BMC Genomics">
        <title>An improved genome release (version Mt4.0) for the model legume Medicago truncatula.</title>
        <authorList>
            <person name="Tang H."/>
            <person name="Krishnakumar V."/>
            <person name="Bidwell S."/>
            <person name="Rosen B."/>
            <person name="Chan A."/>
            <person name="Zhou S."/>
            <person name="Gentzbittel L."/>
            <person name="Childs K.L."/>
            <person name="Yandell M."/>
            <person name="Gundlach H."/>
            <person name="Mayer K.F."/>
            <person name="Schwartz D.C."/>
            <person name="Town C.D."/>
        </authorList>
    </citation>
    <scope>GENOME REANNOTATION</scope>
    <source>
        <strain evidence="5">A17</strain>
        <strain evidence="6 7">cv. Jemalong A17</strain>
    </source>
</reference>
<dbReference type="Gene3D" id="3.30.450.40">
    <property type="match status" value="1"/>
</dbReference>
<dbReference type="Pfam" id="PF01614">
    <property type="entry name" value="IclR_C"/>
    <property type="match status" value="1"/>
</dbReference>